<evidence type="ECO:0000313" key="2">
    <source>
        <dbReference type="Proteomes" id="UP000247673"/>
    </source>
</evidence>
<dbReference type="Gene3D" id="1.10.238.160">
    <property type="match status" value="1"/>
</dbReference>
<dbReference type="EMBL" id="QGLO01000011">
    <property type="protein sequence ID" value="PXY88440.1"/>
    <property type="molecule type" value="Genomic_DNA"/>
</dbReference>
<dbReference type="OrthoDB" id="5986966at2"/>
<dbReference type="RefSeq" id="WP_110424538.1">
    <property type="nucleotide sequence ID" value="NZ_CP132381.1"/>
</dbReference>
<dbReference type="Proteomes" id="UP000247673">
    <property type="component" value="Unassembled WGS sequence"/>
</dbReference>
<protein>
    <submittedName>
        <fullName evidence="1">Rha family transcriptional regulator</fullName>
    </submittedName>
</protein>
<keyword evidence="2" id="KW-1185">Reference proteome</keyword>
<reference evidence="1 2" key="1">
    <citation type="submission" date="2018-05" db="EMBL/GenBank/DDBJ databases">
        <title>Reference genomes for bee gut microbiota database.</title>
        <authorList>
            <person name="Ellegaard K.M."/>
        </authorList>
    </citation>
    <scope>NUCLEOTIDE SEQUENCE [LARGE SCALE GENOMIC DNA]</scope>
    <source>
        <strain evidence="1 2">ESL0172</strain>
    </source>
</reference>
<name>A0A2V4DQH2_9GAMM</name>
<gene>
    <name evidence="1" type="ORF">DKK78_11860</name>
</gene>
<accession>A0A2V4DQH2</accession>
<dbReference type="AlphaFoldDB" id="A0A2V4DQH2"/>
<dbReference type="Pfam" id="PF05930">
    <property type="entry name" value="Phage_AlpA"/>
    <property type="match status" value="1"/>
</dbReference>
<organism evidence="1 2">
    <name type="scientific">Gilliamella apis</name>
    <dbReference type="NCBI Taxonomy" id="1970738"/>
    <lineage>
        <taxon>Bacteria</taxon>
        <taxon>Pseudomonadati</taxon>
        <taxon>Pseudomonadota</taxon>
        <taxon>Gammaproteobacteria</taxon>
        <taxon>Orbales</taxon>
        <taxon>Orbaceae</taxon>
        <taxon>Gilliamella</taxon>
    </lineage>
</organism>
<evidence type="ECO:0000313" key="1">
    <source>
        <dbReference type="EMBL" id="PXY88440.1"/>
    </source>
</evidence>
<proteinExistence type="predicted"/>
<dbReference type="InterPro" id="IPR010260">
    <property type="entry name" value="AlpA"/>
</dbReference>
<comment type="caution">
    <text evidence="1">The sequence shown here is derived from an EMBL/GenBank/DDBJ whole genome shotgun (WGS) entry which is preliminary data.</text>
</comment>
<sequence length="69" mass="8187">MSTFLPPLDAQIHPDYLVDMKYITTLTGMTDKWFYALIKQNKFPLPIKLGRSSRWRLKEVEAWIKTKTN</sequence>